<evidence type="ECO:0000256" key="11">
    <source>
        <dbReference type="PIRSR" id="PIRSR001480-2"/>
    </source>
</evidence>
<dbReference type="InterPro" id="IPR016305">
    <property type="entry name" value="Mannose-6-P_Isomerase"/>
</dbReference>
<dbReference type="SUPFAM" id="SSF51182">
    <property type="entry name" value="RmlC-like cupins"/>
    <property type="match status" value="1"/>
</dbReference>
<evidence type="ECO:0000259" key="17">
    <source>
        <dbReference type="Pfam" id="PF20512"/>
    </source>
</evidence>
<gene>
    <name evidence="18" type="ORF">DM01DRAFT_1302135</name>
</gene>
<feature type="binding site" evidence="11">
    <location>
        <position position="132"/>
    </location>
    <ligand>
        <name>Zn(2+)</name>
        <dbReference type="ChEBI" id="CHEBI:29105"/>
    </ligand>
</feature>
<evidence type="ECO:0000256" key="6">
    <source>
        <dbReference type="ARBA" id="ARBA00018236"/>
    </source>
</evidence>
<feature type="domain" description="Phosphomannose isomerase type I catalytic" evidence="16">
    <location>
        <begin position="5"/>
        <end position="149"/>
    </location>
</feature>
<evidence type="ECO:0000313" key="18">
    <source>
        <dbReference type="EMBL" id="ORX58141.1"/>
    </source>
</evidence>
<dbReference type="EC" id="5.3.1.8" evidence="5 12"/>
<comment type="similarity">
    <text evidence="4 13">Belongs to the mannose-6-phosphate isomerase type 1 family.</text>
</comment>
<feature type="binding site" evidence="11">
    <location>
        <position position="269"/>
    </location>
    <ligand>
        <name>Zn(2+)</name>
        <dbReference type="ChEBI" id="CHEBI:29105"/>
    </ligand>
</feature>
<dbReference type="GO" id="GO:0005829">
    <property type="term" value="C:cytosol"/>
    <property type="evidence" value="ECO:0007669"/>
    <property type="project" value="TreeGrafter"/>
</dbReference>
<dbReference type="PIRSF" id="PIRSF001480">
    <property type="entry name" value="Mannose-6-phosphate_isomerase"/>
    <property type="match status" value="1"/>
</dbReference>
<comment type="pathway">
    <text evidence="3 14">Nucleotide-sugar biosynthesis; GDP-alpha-D-mannose biosynthesis; alpha-D-mannose 1-phosphate from D-fructose 6-phosphate: step 1/2.</text>
</comment>
<evidence type="ECO:0000256" key="1">
    <source>
        <dbReference type="ARBA" id="ARBA00000757"/>
    </source>
</evidence>
<evidence type="ECO:0000256" key="10">
    <source>
        <dbReference type="PIRSR" id="PIRSR001480-1"/>
    </source>
</evidence>
<reference evidence="18 19" key="1">
    <citation type="submission" date="2016-07" db="EMBL/GenBank/DDBJ databases">
        <title>Pervasive Adenine N6-methylation of Active Genes in Fungi.</title>
        <authorList>
            <consortium name="DOE Joint Genome Institute"/>
            <person name="Mondo S.J."/>
            <person name="Dannebaum R.O."/>
            <person name="Kuo R.C."/>
            <person name="Labutti K."/>
            <person name="Haridas S."/>
            <person name="Kuo A."/>
            <person name="Salamov A."/>
            <person name="Ahrendt S.R."/>
            <person name="Lipzen A."/>
            <person name="Sullivan W."/>
            <person name="Andreopoulos W.B."/>
            <person name="Clum A."/>
            <person name="Lindquist E."/>
            <person name="Daum C."/>
            <person name="Ramamoorthy G.K."/>
            <person name="Gryganskyi A."/>
            <person name="Culley D."/>
            <person name="Magnuson J.K."/>
            <person name="James T.Y."/>
            <person name="O'Malley M.A."/>
            <person name="Stajich J.E."/>
            <person name="Spatafora J.W."/>
            <person name="Visel A."/>
            <person name="Grigoriev I.V."/>
        </authorList>
    </citation>
    <scope>NUCLEOTIDE SEQUENCE [LARGE SCALE GENOMIC DNA]</scope>
    <source>
        <strain evidence="18 19">NRRL 3301</strain>
    </source>
</reference>
<feature type="domain" description="Phosphomannose isomerase type I C-terminal" evidence="15">
    <location>
        <begin position="328"/>
        <end position="368"/>
    </location>
</feature>
<dbReference type="GO" id="GO:0009298">
    <property type="term" value="P:GDP-mannose biosynthetic process"/>
    <property type="evidence" value="ECO:0007669"/>
    <property type="project" value="UniProtKB-UniPathway"/>
</dbReference>
<dbReference type="CDD" id="cd07011">
    <property type="entry name" value="cupin_PMI_type_I_N"/>
    <property type="match status" value="1"/>
</dbReference>
<evidence type="ECO:0000259" key="16">
    <source>
        <dbReference type="Pfam" id="PF20511"/>
    </source>
</evidence>
<feature type="binding site" evidence="11">
    <location>
        <position position="105"/>
    </location>
    <ligand>
        <name>Zn(2+)</name>
        <dbReference type="ChEBI" id="CHEBI:29105"/>
    </ligand>
</feature>
<evidence type="ECO:0000256" key="7">
    <source>
        <dbReference type="ARBA" id="ARBA00022723"/>
    </source>
</evidence>
<evidence type="ECO:0000256" key="13">
    <source>
        <dbReference type="RuleBase" id="RU004189"/>
    </source>
</evidence>
<dbReference type="STRING" id="101127.A0A1X2GNP7"/>
<dbReference type="PROSITE" id="PS00965">
    <property type="entry name" value="PMI_I_1"/>
    <property type="match status" value="1"/>
</dbReference>
<dbReference type="Pfam" id="PF01238">
    <property type="entry name" value="PMI_typeI_C"/>
    <property type="match status" value="1"/>
</dbReference>
<comment type="caution">
    <text evidence="18">The sequence shown here is derived from an EMBL/GenBank/DDBJ whole genome shotgun (WGS) entry which is preliminary data.</text>
</comment>
<feature type="active site" evidence="10">
    <location>
        <position position="288"/>
    </location>
</feature>
<dbReference type="Pfam" id="PF20512">
    <property type="entry name" value="PMI_typeI_hel"/>
    <property type="match status" value="1"/>
</dbReference>
<keyword evidence="7 11" id="KW-0479">Metal-binding</keyword>
<comment type="function">
    <text evidence="2">Involved in the synthesis of the GDP-mannose and dolichol-phosphate-mannose required for a number of critical mannosyl transfer reactions.</text>
</comment>
<dbReference type="Gene3D" id="1.10.441.10">
    <property type="entry name" value="Phosphomannose Isomerase, domain 2"/>
    <property type="match status" value="1"/>
</dbReference>
<protein>
    <recommendedName>
        <fullName evidence="6 12">Mannose-6-phosphate isomerase</fullName>
        <ecNumber evidence="5 12">5.3.1.8</ecNumber>
    </recommendedName>
</protein>
<comment type="cofactor">
    <cofactor evidence="11 12">
        <name>Zn(2+)</name>
        <dbReference type="ChEBI" id="CHEBI:29105"/>
    </cofactor>
    <text evidence="11 12">Binds 1 zinc ion per subunit.</text>
</comment>
<dbReference type="InterPro" id="IPR046456">
    <property type="entry name" value="PMI_typeI_C"/>
</dbReference>
<evidence type="ECO:0000313" key="19">
    <source>
        <dbReference type="Proteomes" id="UP000242146"/>
    </source>
</evidence>
<dbReference type="InterPro" id="IPR046458">
    <property type="entry name" value="PMI_typeI_hel"/>
</dbReference>
<evidence type="ECO:0000256" key="12">
    <source>
        <dbReference type="RuleBase" id="RU000611"/>
    </source>
</evidence>
<evidence type="ECO:0000259" key="15">
    <source>
        <dbReference type="Pfam" id="PF01238"/>
    </source>
</evidence>
<evidence type="ECO:0000256" key="5">
    <source>
        <dbReference type="ARBA" id="ARBA00011956"/>
    </source>
</evidence>
<dbReference type="PANTHER" id="PTHR10309:SF0">
    <property type="entry name" value="MANNOSE-6-PHOSPHATE ISOMERASE"/>
    <property type="match status" value="1"/>
</dbReference>
<sequence length="417" mass="46001">MSLPIYRLTCQTQSYDWGKVGLESKVATLASNSGVEIDTSKPYAELWMGTHPNAPSLVMDDNHTPLKSLIHNDPKLSSEPVYKQYNGDLPFLFKVLSIRKALSIQAHPDKTLGANLFENFPENYKDANHKPEMAIALTPFEAFCGFRPLEEIIHHFQRYPELATLIGDQTSQSFIATAEDPNASEDKKKQALKSVFGSLMNAKQEDVTEQIAHLISRLDASSDEPIDKLILRLDQQYPGGDVGLMSSLFLNYVVMSPGEAIFLGANEPHAYLSGDCVECMAASDNVVRAGLTPKFKDVKVLVDMLTYRYGSAESQKMNPVPYGAHSHVYDPPIEEFTVLQTTLKADDQEKHLPIQGPSILIVTAGSGEMTGEAIKTESSFTLGEGYVYFIGADCPLNIHAGKDGVTTYRAYTLPTFH</sequence>
<dbReference type="InterPro" id="IPR001250">
    <property type="entry name" value="Man6P_Isoase-1"/>
</dbReference>
<dbReference type="OrthoDB" id="6605218at2759"/>
<dbReference type="Pfam" id="PF20511">
    <property type="entry name" value="PMI_typeI_cat"/>
    <property type="match status" value="1"/>
</dbReference>
<comment type="catalytic activity">
    <reaction evidence="1 12">
        <text>D-mannose 6-phosphate = D-fructose 6-phosphate</text>
        <dbReference type="Rhea" id="RHEA:12356"/>
        <dbReference type="ChEBI" id="CHEBI:58735"/>
        <dbReference type="ChEBI" id="CHEBI:61527"/>
        <dbReference type="EC" id="5.3.1.8"/>
    </reaction>
</comment>
<evidence type="ECO:0000256" key="14">
    <source>
        <dbReference type="RuleBase" id="RU004248"/>
    </source>
</evidence>
<evidence type="ECO:0000256" key="8">
    <source>
        <dbReference type="ARBA" id="ARBA00022833"/>
    </source>
</evidence>
<dbReference type="InterPro" id="IPR046457">
    <property type="entry name" value="PMI_typeI_cat"/>
</dbReference>
<keyword evidence="19" id="KW-1185">Reference proteome</keyword>
<dbReference type="EMBL" id="MCGT01000007">
    <property type="protein sequence ID" value="ORX58141.1"/>
    <property type="molecule type" value="Genomic_DNA"/>
</dbReference>
<dbReference type="InterPro" id="IPR018050">
    <property type="entry name" value="Pmannose_isomerase-type1_CS"/>
</dbReference>
<organism evidence="18 19">
    <name type="scientific">Hesseltinella vesiculosa</name>
    <dbReference type="NCBI Taxonomy" id="101127"/>
    <lineage>
        <taxon>Eukaryota</taxon>
        <taxon>Fungi</taxon>
        <taxon>Fungi incertae sedis</taxon>
        <taxon>Mucoromycota</taxon>
        <taxon>Mucoromycotina</taxon>
        <taxon>Mucoromycetes</taxon>
        <taxon>Mucorales</taxon>
        <taxon>Cunninghamellaceae</taxon>
        <taxon>Hesseltinella</taxon>
    </lineage>
</organism>
<accession>A0A1X2GNP7</accession>
<dbReference type="NCBIfam" id="TIGR00218">
    <property type="entry name" value="manA"/>
    <property type="match status" value="1"/>
</dbReference>
<proteinExistence type="inferred from homology"/>
<dbReference type="InterPro" id="IPR014710">
    <property type="entry name" value="RmlC-like_jellyroll"/>
</dbReference>
<dbReference type="AlphaFoldDB" id="A0A1X2GNP7"/>
<evidence type="ECO:0000256" key="9">
    <source>
        <dbReference type="ARBA" id="ARBA00023235"/>
    </source>
</evidence>
<dbReference type="GO" id="GO:0008270">
    <property type="term" value="F:zinc ion binding"/>
    <property type="evidence" value="ECO:0007669"/>
    <property type="project" value="InterPro"/>
</dbReference>
<keyword evidence="9 12" id="KW-0413">Isomerase</keyword>
<keyword evidence="8 11" id="KW-0862">Zinc</keyword>
<dbReference type="PANTHER" id="PTHR10309">
    <property type="entry name" value="MANNOSE-6-PHOSPHATE ISOMERASE"/>
    <property type="match status" value="1"/>
</dbReference>
<feature type="domain" description="Phosphomannose isomerase type I helical insertion" evidence="17">
    <location>
        <begin position="165"/>
        <end position="250"/>
    </location>
</feature>
<dbReference type="GO" id="GO:0004476">
    <property type="term" value="F:mannose-6-phosphate isomerase activity"/>
    <property type="evidence" value="ECO:0007669"/>
    <property type="project" value="UniProtKB-EC"/>
</dbReference>
<evidence type="ECO:0000256" key="2">
    <source>
        <dbReference type="ARBA" id="ARBA00002564"/>
    </source>
</evidence>
<dbReference type="GO" id="GO:0005975">
    <property type="term" value="P:carbohydrate metabolic process"/>
    <property type="evidence" value="ECO:0007669"/>
    <property type="project" value="InterPro"/>
</dbReference>
<dbReference type="Proteomes" id="UP000242146">
    <property type="component" value="Unassembled WGS sequence"/>
</dbReference>
<evidence type="ECO:0000256" key="4">
    <source>
        <dbReference type="ARBA" id="ARBA00010772"/>
    </source>
</evidence>
<feature type="binding site" evidence="11">
    <location>
        <position position="107"/>
    </location>
    <ligand>
        <name>Zn(2+)</name>
        <dbReference type="ChEBI" id="CHEBI:29105"/>
    </ligand>
</feature>
<name>A0A1X2GNP7_9FUNG</name>
<dbReference type="PRINTS" id="PR00714">
    <property type="entry name" value="MAN6PISMRASE"/>
</dbReference>
<dbReference type="PROSITE" id="PS00966">
    <property type="entry name" value="PMI_I_2"/>
    <property type="match status" value="1"/>
</dbReference>
<dbReference type="InterPro" id="IPR011051">
    <property type="entry name" value="RmlC_Cupin_sf"/>
</dbReference>
<dbReference type="UniPathway" id="UPA00126">
    <property type="reaction ID" value="UER00423"/>
</dbReference>
<evidence type="ECO:0000256" key="3">
    <source>
        <dbReference type="ARBA" id="ARBA00004666"/>
    </source>
</evidence>
<dbReference type="Gene3D" id="2.60.120.10">
    <property type="entry name" value="Jelly Rolls"/>
    <property type="match status" value="2"/>
</dbReference>